<dbReference type="Proteomes" id="UP001217089">
    <property type="component" value="Unassembled WGS sequence"/>
</dbReference>
<dbReference type="SUPFAM" id="SSF48726">
    <property type="entry name" value="Immunoglobulin"/>
    <property type="match status" value="1"/>
</dbReference>
<proteinExistence type="predicted"/>
<dbReference type="EMBL" id="JARBDR010000328">
    <property type="protein sequence ID" value="KAJ8316201.1"/>
    <property type="molecule type" value="Genomic_DNA"/>
</dbReference>
<sequence length="152" mass="17406">MFICCGHQYMNNLNCARVFEKKNMEVYRTIVYLYAFIVLTNSAEVGNPTWTVCAGNQTSFFCETIDPLNVLLVIFVKENQTIGLYTPGGVTAVYPEFKDRYRIIEEQSGISLKIIKTKTLDQGRFFCQITYDVKPNVKLEKFLIVKGTLNGF</sequence>
<evidence type="ECO:0008006" key="3">
    <source>
        <dbReference type="Google" id="ProtNLM"/>
    </source>
</evidence>
<dbReference type="Gene3D" id="2.60.40.10">
    <property type="entry name" value="Immunoglobulins"/>
    <property type="match status" value="1"/>
</dbReference>
<dbReference type="InterPro" id="IPR036179">
    <property type="entry name" value="Ig-like_dom_sf"/>
</dbReference>
<evidence type="ECO:0000313" key="2">
    <source>
        <dbReference type="Proteomes" id="UP001217089"/>
    </source>
</evidence>
<protein>
    <recommendedName>
        <fullName evidence="3">Immunoglobulin subtype domain-containing protein</fullName>
    </recommendedName>
</protein>
<dbReference type="InterPro" id="IPR013783">
    <property type="entry name" value="Ig-like_fold"/>
</dbReference>
<keyword evidence="2" id="KW-1185">Reference proteome</keyword>
<organism evidence="1 2">
    <name type="scientific">Tegillarca granosa</name>
    <name type="common">Malaysian cockle</name>
    <name type="synonym">Anadara granosa</name>
    <dbReference type="NCBI Taxonomy" id="220873"/>
    <lineage>
        <taxon>Eukaryota</taxon>
        <taxon>Metazoa</taxon>
        <taxon>Spiralia</taxon>
        <taxon>Lophotrochozoa</taxon>
        <taxon>Mollusca</taxon>
        <taxon>Bivalvia</taxon>
        <taxon>Autobranchia</taxon>
        <taxon>Pteriomorphia</taxon>
        <taxon>Arcoida</taxon>
        <taxon>Arcoidea</taxon>
        <taxon>Arcidae</taxon>
        <taxon>Tegillarca</taxon>
    </lineage>
</organism>
<accession>A0ABQ9FHR1</accession>
<comment type="caution">
    <text evidence="1">The sequence shown here is derived from an EMBL/GenBank/DDBJ whole genome shotgun (WGS) entry which is preliminary data.</text>
</comment>
<evidence type="ECO:0000313" key="1">
    <source>
        <dbReference type="EMBL" id="KAJ8316201.1"/>
    </source>
</evidence>
<gene>
    <name evidence="1" type="ORF">KUTeg_006215</name>
</gene>
<reference evidence="1 2" key="1">
    <citation type="submission" date="2022-12" db="EMBL/GenBank/DDBJ databases">
        <title>Chromosome-level genome of Tegillarca granosa.</title>
        <authorList>
            <person name="Kim J."/>
        </authorList>
    </citation>
    <scope>NUCLEOTIDE SEQUENCE [LARGE SCALE GENOMIC DNA]</scope>
    <source>
        <strain evidence="1">Teg-2019</strain>
        <tissue evidence="1">Adductor muscle</tissue>
    </source>
</reference>
<name>A0ABQ9FHR1_TEGGR</name>